<accession>A0ABU5EF91</accession>
<evidence type="ECO:0000313" key="4">
    <source>
        <dbReference type="Proteomes" id="UP001279642"/>
    </source>
</evidence>
<dbReference type="InterPro" id="IPR018773">
    <property type="entry name" value="MeTrfase_reg_dom_prd"/>
</dbReference>
<evidence type="ECO:0000259" key="1">
    <source>
        <dbReference type="Pfam" id="PF08242"/>
    </source>
</evidence>
<dbReference type="InterPro" id="IPR013217">
    <property type="entry name" value="Methyltransf_12"/>
</dbReference>
<dbReference type="Proteomes" id="UP001279642">
    <property type="component" value="Unassembled WGS sequence"/>
</dbReference>
<dbReference type="SUPFAM" id="SSF53335">
    <property type="entry name" value="S-adenosyl-L-methionine-dependent methyltransferases"/>
    <property type="match status" value="1"/>
</dbReference>
<dbReference type="InterPro" id="IPR029063">
    <property type="entry name" value="SAM-dependent_MTases_sf"/>
</dbReference>
<dbReference type="GO" id="GO:0032259">
    <property type="term" value="P:methylation"/>
    <property type="evidence" value="ECO:0007669"/>
    <property type="project" value="UniProtKB-KW"/>
</dbReference>
<organism evidence="3 4">
    <name type="scientific">Dongia soli</name>
    <dbReference type="NCBI Taxonomy" id="600628"/>
    <lineage>
        <taxon>Bacteria</taxon>
        <taxon>Pseudomonadati</taxon>
        <taxon>Pseudomonadota</taxon>
        <taxon>Alphaproteobacteria</taxon>
        <taxon>Rhodospirillales</taxon>
        <taxon>Dongiaceae</taxon>
        <taxon>Dongia</taxon>
    </lineage>
</organism>
<sequence>MSGASEWSQGYVTDTLYTENHYRELSPAWINYAALLNGCLPRPTDRDFTYIELGCGHGRTVMHLAAAFPKGRFYGVDFNPAHIDSATRYAAALGIGNVQFLERGFQDLVGAGKMPVPDLPDFDFIALHGVYSWISVEARQAVQRLIFEKLKPGGLVYNSYNCLPGWAAEAPVRRLFVEFAAVEQGGSGDRMKKALAHAGELQALKAGYLARYPAVGEAIAQHLKRPANYMAHEYLNADWNPFYSVDVADEMAAAKLDFAGAATLMENHLDLMMNDNVSAFVTRQPTARLRQLMKDFLYNQRFRRDVFVRGHARLGPAEIMANLRGQSFIALKPMSGNKLTVPRGEISFDGEILPSLNEIFAAGSVTLEEAAKAITKKGGKTGGLERVINILAASGTLAPAAYPYRPVKAYAPPARLRFKHAANQHLLQRVMARSDSSRAIIVPAYGNIVTISIPQAFILNEMLTGGTTTDLVTRSIAAIERRGFKLQKDNHTLTESEAKQAHMAQLVTGFIDKDLPLLLRGGAVDVA</sequence>
<dbReference type="GO" id="GO:0008168">
    <property type="term" value="F:methyltransferase activity"/>
    <property type="evidence" value="ECO:0007669"/>
    <property type="project" value="UniProtKB-KW"/>
</dbReference>
<feature type="domain" description="Methyltransferase type 12" evidence="1">
    <location>
        <begin position="51"/>
        <end position="155"/>
    </location>
</feature>
<dbReference type="EMBL" id="JAXCLW010000007">
    <property type="protein sequence ID" value="MDY0885070.1"/>
    <property type="molecule type" value="Genomic_DNA"/>
</dbReference>
<proteinExistence type="predicted"/>
<dbReference type="EC" id="2.1.1.-" evidence="3"/>
<name>A0ABU5EF91_9PROT</name>
<keyword evidence="3" id="KW-0489">Methyltransferase</keyword>
<evidence type="ECO:0000259" key="2">
    <source>
        <dbReference type="Pfam" id="PF10119"/>
    </source>
</evidence>
<gene>
    <name evidence="3" type="ORF">SMD27_19660</name>
</gene>
<keyword evidence="3" id="KW-0808">Transferase</keyword>
<dbReference type="Pfam" id="PF10119">
    <property type="entry name" value="MethyTransf_Reg"/>
    <property type="match status" value="1"/>
</dbReference>
<dbReference type="Gene3D" id="3.40.50.150">
    <property type="entry name" value="Vaccinia Virus protein VP39"/>
    <property type="match status" value="1"/>
</dbReference>
<reference evidence="3 4" key="1">
    <citation type="journal article" date="2016" name="Antonie Van Leeuwenhoek">
        <title>Dongia soli sp. nov., isolated from soil from Dokdo, Korea.</title>
        <authorList>
            <person name="Kim D.U."/>
            <person name="Lee H."/>
            <person name="Kim H."/>
            <person name="Kim S.G."/>
            <person name="Ka J.O."/>
        </authorList>
    </citation>
    <scope>NUCLEOTIDE SEQUENCE [LARGE SCALE GENOMIC DNA]</scope>
    <source>
        <strain evidence="3 4">D78</strain>
    </source>
</reference>
<feature type="domain" description="Methyltransferase regulatory" evidence="2">
    <location>
        <begin position="227"/>
        <end position="309"/>
    </location>
</feature>
<keyword evidence="4" id="KW-1185">Reference proteome</keyword>
<dbReference type="CDD" id="cd02440">
    <property type="entry name" value="AdoMet_MTases"/>
    <property type="match status" value="1"/>
</dbReference>
<evidence type="ECO:0000313" key="3">
    <source>
        <dbReference type="EMBL" id="MDY0885070.1"/>
    </source>
</evidence>
<protein>
    <submittedName>
        <fullName evidence="3">Class I SAM-dependent methyltransferase</fullName>
        <ecNumber evidence="3">2.1.1.-</ecNumber>
    </submittedName>
</protein>
<dbReference type="RefSeq" id="WP_320510141.1">
    <property type="nucleotide sequence ID" value="NZ_JAXCLW010000007.1"/>
</dbReference>
<comment type="caution">
    <text evidence="3">The sequence shown here is derived from an EMBL/GenBank/DDBJ whole genome shotgun (WGS) entry which is preliminary data.</text>
</comment>
<dbReference type="Pfam" id="PF08242">
    <property type="entry name" value="Methyltransf_12"/>
    <property type="match status" value="1"/>
</dbReference>